<dbReference type="GO" id="GO:0008664">
    <property type="term" value="F:RNA 2',3'-cyclic 3'-phosphodiesterase activity"/>
    <property type="evidence" value="ECO:0007669"/>
    <property type="project" value="UniProtKB-EC"/>
</dbReference>
<dbReference type="Proteomes" id="UP000050501">
    <property type="component" value="Unassembled WGS sequence"/>
</dbReference>
<comment type="similarity">
    <text evidence="2">Belongs to the 2H phosphoesterase superfamily. ThpR family.</text>
</comment>
<reference evidence="3 4" key="1">
    <citation type="submission" date="2015-07" db="EMBL/GenBank/DDBJ databases">
        <title>Genome sequence of Levilinea saccharolytica DSM 16555.</title>
        <authorList>
            <person name="Hemp J."/>
            <person name="Ward L.M."/>
            <person name="Pace L.A."/>
            <person name="Fischer W.W."/>
        </authorList>
    </citation>
    <scope>NUCLEOTIDE SEQUENCE [LARGE SCALE GENOMIC DNA]</scope>
    <source>
        <strain evidence="3 4">KIBI-1</strain>
    </source>
</reference>
<dbReference type="InterPro" id="IPR009097">
    <property type="entry name" value="Cyclic_Pdiesterase"/>
</dbReference>
<comment type="caution">
    <text evidence="3">The sequence shown here is derived from an EMBL/GenBank/DDBJ whole genome shotgun (WGS) entry which is preliminary data.</text>
</comment>
<dbReference type="SUPFAM" id="SSF55144">
    <property type="entry name" value="LigT-like"/>
    <property type="match status" value="1"/>
</dbReference>
<dbReference type="PANTHER" id="PTHR35561:SF1">
    <property type="entry name" value="RNA 2',3'-CYCLIC PHOSPHODIESTERASE"/>
    <property type="match status" value="1"/>
</dbReference>
<dbReference type="PATRIC" id="fig|229921.5.peg.3370"/>
<accession>A0A0P6Y2W5</accession>
<dbReference type="EC" id="3.1.4.58" evidence="2"/>
<evidence type="ECO:0000313" key="3">
    <source>
        <dbReference type="EMBL" id="KPL79252.1"/>
    </source>
</evidence>
<comment type="function">
    <text evidence="2">Hydrolyzes RNA 2',3'-cyclic phosphodiester to an RNA 2'-phosphomonoester.</text>
</comment>
<feature type="short sequence motif" description="HXTX 2" evidence="2">
    <location>
        <begin position="114"/>
        <end position="117"/>
    </location>
</feature>
<dbReference type="EMBL" id="LGCM01000052">
    <property type="protein sequence ID" value="KPL79252.1"/>
    <property type="molecule type" value="Genomic_DNA"/>
</dbReference>
<proteinExistence type="inferred from homology"/>
<dbReference type="GO" id="GO:0004113">
    <property type="term" value="F:2',3'-cyclic-nucleotide 3'-phosphodiesterase activity"/>
    <property type="evidence" value="ECO:0007669"/>
    <property type="project" value="InterPro"/>
</dbReference>
<dbReference type="InterPro" id="IPR004175">
    <property type="entry name" value="RNA_CPDase"/>
</dbReference>
<dbReference type="HAMAP" id="MF_01940">
    <property type="entry name" value="RNA_CPDase"/>
    <property type="match status" value="1"/>
</dbReference>
<dbReference type="Pfam" id="PF13563">
    <property type="entry name" value="2_5_RNA_ligase2"/>
    <property type="match status" value="1"/>
</dbReference>
<evidence type="ECO:0000256" key="2">
    <source>
        <dbReference type="HAMAP-Rule" id="MF_01940"/>
    </source>
</evidence>
<dbReference type="Gene3D" id="3.90.1140.10">
    <property type="entry name" value="Cyclic phosphodiesterase"/>
    <property type="match status" value="1"/>
</dbReference>
<gene>
    <name evidence="3" type="ORF">ADN01_14500</name>
</gene>
<organism evidence="3 4">
    <name type="scientific">Levilinea saccharolytica</name>
    <dbReference type="NCBI Taxonomy" id="229921"/>
    <lineage>
        <taxon>Bacteria</taxon>
        <taxon>Bacillati</taxon>
        <taxon>Chloroflexota</taxon>
        <taxon>Anaerolineae</taxon>
        <taxon>Anaerolineales</taxon>
        <taxon>Anaerolineaceae</taxon>
        <taxon>Levilinea</taxon>
    </lineage>
</organism>
<dbReference type="NCBIfam" id="TIGR02258">
    <property type="entry name" value="2_5_ligase"/>
    <property type="match status" value="1"/>
</dbReference>
<dbReference type="STRING" id="229921.ADN01_14500"/>
<dbReference type="AlphaFoldDB" id="A0A0P6Y2W5"/>
<feature type="active site" description="Proton acceptor" evidence="2">
    <location>
        <position position="114"/>
    </location>
</feature>
<evidence type="ECO:0000313" key="4">
    <source>
        <dbReference type="Proteomes" id="UP000050501"/>
    </source>
</evidence>
<dbReference type="PANTHER" id="PTHR35561">
    <property type="entry name" value="RNA 2',3'-CYCLIC PHOSPHODIESTERASE"/>
    <property type="match status" value="1"/>
</dbReference>
<name>A0A0P6Y2W5_9CHLR</name>
<feature type="active site" description="Proton donor" evidence="2">
    <location>
        <position position="28"/>
    </location>
</feature>
<evidence type="ECO:0000256" key="1">
    <source>
        <dbReference type="ARBA" id="ARBA00022801"/>
    </source>
</evidence>
<comment type="catalytic activity">
    <reaction evidence="2">
        <text>a 3'-end 2',3'-cyclophospho-ribonucleotide-RNA + H2O = a 3'-end 2'-phospho-ribonucleotide-RNA + H(+)</text>
        <dbReference type="Rhea" id="RHEA:11828"/>
        <dbReference type="Rhea" id="RHEA-COMP:10464"/>
        <dbReference type="Rhea" id="RHEA-COMP:17353"/>
        <dbReference type="ChEBI" id="CHEBI:15377"/>
        <dbReference type="ChEBI" id="CHEBI:15378"/>
        <dbReference type="ChEBI" id="CHEBI:83064"/>
        <dbReference type="ChEBI" id="CHEBI:173113"/>
        <dbReference type="EC" id="3.1.4.58"/>
    </reaction>
</comment>
<keyword evidence="1 2" id="KW-0378">Hydrolase</keyword>
<keyword evidence="4" id="KW-1185">Reference proteome</keyword>
<sequence length="180" mass="19760">MHRQLDDIIQSLKQQTTIVRWVPSQNIHLTLKFLGDVSLANIETLQRVLAGEAARHTPFTFTVSGFGAFPNTRWPRVLWVGVQAPPALAAAQRGIEAETQRLGYTNEERPFSPHLTLGRVSNNASPQEARRLSDALAQVKIGELGQVMVKSIVLYRSDLNPGGAAYTPLASFPLGNSHNP</sequence>
<feature type="short sequence motif" description="HXTX 1" evidence="2">
    <location>
        <begin position="28"/>
        <end position="31"/>
    </location>
</feature>
<protein>
    <recommendedName>
        <fullName evidence="2">RNA 2',3'-cyclic phosphodiesterase</fullName>
        <shortName evidence="2">RNA 2',3'-CPDase</shortName>
        <ecNumber evidence="2">3.1.4.58</ecNumber>
    </recommendedName>
</protein>